<sequence length="162" mass="17895">MTTKVHEDDRGLAAVRRVRVARENDSRVGLQHALTESRVADAAAVRAQQRLAGAPTFGTGMLADFQMHRLLVTAMADDQRSSEQSAAASARIAEEARHRWIADRTAVRVADQLLDRRSAARAEARARREAAELDDLAATAWLRRTAEQAEQAEQAELLEDAR</sequence>
<organism evidence="1 2">
    <name type="scientific">Nocardioides iriomotensis</name>
    <dbReference type="NCBI Taxonomy" id="715784"/>
    <lineage>
        <taxon>Bacteria</taxon>
        <taxon>Bacillati</taxon>
        <taxon>Actinomycetota</taxon>
        <taxon>Actinomycetes</taxon>
        <taxon>Propionibacteriales</taxon>
        <taxon>Nocardioidaceae</taxon>
        <taxon>Nocardioides</taxon>
    </lineage>
</organism>
<reference evidence="1 2" key="1">
    <citation type="submission" date="2019-01" db="EMBL/GenBank/DDBJ databases">
        <title>Nocardioides guangzhouensis sp. nov., an actinobacterium isolated from soil.</title>
        <authorList>
            <person name="Fu Y."/>
            <person name="Cai Y."/>
            <person name="Lin Z."/>
            <person name="Chen P."/>
        </authorList>
    </citation>
    <scope>NUCLEOTIDE SEQUENCE [LARGE SCALE GENOMIC DNA]</scope>
    <source>
        <strain evidence="1 2">NBRC 105384</strain>
    </source>
</reference>
<proteinExistence type="predicted"/>
<dbReference type="AlphaFoldDB" id="A0A4Q5IX47"/>
<accession>A0A4Q5IX47</accession>
<dbReference type="InterPro" id="IPR053716">
    <property type="entry name" value="Flag_assembly_chemotaxis_eff"/>
</dbReference>
<comment type="caution">
    <text evidence="1">The sequence shown here is derived from an EMBL/GenBank/DDBJ whole genome shotgun (WGS) entry which is preliminary data.</text>
</comment>
<evidence type="ECO:0000313" key="1">
    <source>
        <dbReference type="EMBL" id="RYU10543.1"/>
    </source>
</evidence>
<dbReference type="RefSeq" id="WP_129988498.1">
    <property type="nucleotide sequence ID" value="NZ_SDPU01000029.1"/>
</dbReference>
<evidence type="ECO:0000313" key="2">
    <source>
        <dbReference type="Proteomes" id="UP000291189"/>
    </source>
</evidence>
<dbReference type="Gene3D" id="1.10.287.1700">
    <property type="match status" value="1"/>
</dbReference>
<protein>
    <recommendedName>
        <fullName evidence="3">Flagellar FliJ protein</fullName>
    </recommendedName>
</protein>
<evidence type="ECO:0008006" key="3">
    <source>
        <dbReference type="Google" id="ProtNLM"/>
    </source>
</evidence>
<dbReference type="Proteomes" id="UP000291189">
    <property type="component" value="Unassembled WGS sequence"/>
</dbReference>
<name>A0A4Q5IX47_9ACTN</name>
<keyword evidence="2" id="KW-1185">Reference proteome</keyword>
<dbReference type="EMBL" id="SDPU01000029">
    <property type="protein sequence ID" value="RYU10543.1"/>
    <property type="molecule type" value="Genomic_DNA"/>
</dbReference>
<gene>
    <name evidence="1" type="ORF">ETU37_16740</name>
</gene>